<dbReference type="EMBL" id="SHLD01000001">
    <property type="protein sequence ID" value="RZU73688.1"/>
    <property type="molecule type" value="Genomic_DNA"/>
</dbReference>
<dbReference type="Proteomes" id="UP000294114">
    <property type="component" value="Unassembled WGS sequence"/>
</dbReference>
<evidence type="ECO:0000256" key="2">
    <source>
        <dbReference type="SAM" id="SignalP"/>
    </source>
</evidence>
<reference evidence="3 4" key="1">
    <citation type="submission" date="2019-02" db="EMBL/GenBank/DDBJ databases">
        <title>Sequencing the genomes of 1000 actinobacteria strains.</title>
        <authorList>
            <person name="Klenk H.-P."/>
        </authorList>
    </citation>
    <scope>NUCLEOTIDE SEQUENCE [LARGE SCALE GENOMIC DNA]</scope>
    <source>
        <strain evidence="3 4">DSM 45612</strain>
    </source>
</reference>
<proteinExistence type="predicted"/>
<comment type="caution">
    <text evidence="3">The sequence shown here is derived from an EMBL/GenBank/DDBJ whole genome shotgun (WGS) entry which is preliminary data.</text>
</comment>
<evidence type="ECO:0008006" key="5">
    <source>
        <dbReference type="Google" id="ProtNLM"/>
    </source>
</evidence>
<feature type="region of interest" description="Disordered" evidence="1">
    <location>
        <begin position="36"/>
        <end position="57"/>
    </location>
</feature>
<accession>A0A4Q8B894</accession>
<feature type="signal peptide" evidence="2">
    <location>
        <begin position="1"/>
        <end position="19"/>
    </location>
</feature>
<gene>
    <name evidence="3" type="ORF">EV384_2107</name>
</gene>
<keyword evidence="2" id="KW-0732">Signal</keyword>
<name>A0A4Q8B894_9ACTN</name>
<feature type="chain" id="PRO_5039662573" description="PknH-like protein" evidence="2">
    <location>
        <begin position="20"/>
        <end position="233"/>
    </location>
</feature>
<evidence type="ECO:0000313" key="4">
    <source>
        <dbReference type="Proteomes" id="UP000294114"/>
    </source>
</evidence>
<dbReference type="RefSeq" id="WP_130332403.1">
    <property type="nucleotide sequence ID" value="NZ_SHLD01000001.1"/>
</dbReference>
<dbReference type="PROSITE" id="PS51257">
    <property type="entry name" value="PROKAR_LIPOPROTEIN"/>
    <property type="match status" value="1"/>
</dbReference>
<keyword evidence="4" id="KW-1185">Reference proteome</keyword>
<evidence type="ECO:0000256" key="1">
    <source>
        <dbReference type="SAM" id="MobiDB-lite"/>
    </source>
</evidence>
<evidence type="ECO:0000313" key="3">
    <source>
        <dbReference type="EMBL" id="RZU73688.1"/>
    </source>
</evidence>
<dbReference type="OrthoDB" id="3372018at2"/>
<dbReference type="AlphaFoldDB" id="A0A4Q8B894"/>
<sequence length="233" mass="24906">MMRRTPLLLLSLLACAALAACGTSEADEAAAWSVPAVPSAKPSPTTPSPRPAPASAAEIRRQVKAAMVDLAGLRPETADISKEDTEGYKLAHPCRDTLPTDRKRTGYRGREWGADSDIWIRQYVVGYLKVPGRTLIAELRSALKGCKKYREPDGRTTTVLPMATPLAGAGSETVAWCEKLVGDNGTGYLCTALTARGNYVMEINAGEAADHRKSEALLRTVHPEALAAFAKAT</sequence>
<protein>
    <recommendedName>
        <fullName evidence="5">PknH-like protein</fullName>
    </recommendedName>
</protein>
<organism evidence="3 4">
    <name type="scientific">Micromonospora kangleipakensis</name>
    <dbReference type="NCBI Taxonomy" id="1077942"/>
    <lineage>
        <taxon>Bacteria</taxon>
        <taxon>Bacillati</taxon>
        <taxon>Actinomycetota</taxon>
        <taxon>Actinomycetes</taxon>
        <taxon>Micromonosporales</taxon>
        <taxon>Micromonosporaceae</taxon>
        <taxon>Micromonospora</taxon>
    </lineage>
</organism>